<evidence type="ECO:0000256" key="6">
    <source>
        <dbReference type="RuleBase" id="RU000394"/>
    </source>
</evidence>
<evidence type="ECO:0000313" key="10">
    <source>
        <dbReference type="Proteomes" id="UP000008792"/>
    </source>
</evidence>
<dbReference type="GO" id="GO:0005875">
    <property type="term" value="C:microtubule associated complex"/>
    <property type="evidence" value="ECO:0007669"/>
    <property type="project" value="TreeGrafter"/>
</dbReference>
<dbReference type="SMR" id="B4LQ33"/>
<dbReference type="OMA" id="VPCPRDI"/>
<evidence type="ECO:0000256" key="3">
    <source>
        <dbReference type="ARBA" id="ARBA00022840"/>
    </source>
</evidence>
<feature type="compositionally biased region" description="Polar residues" evidence="7">
    <location>
        <begin position="9"/>
        <end position="21"/>
    </location>
</feature>
<dbReference type="InterPro" id="IPR027640">
    <property type="entry name" value="Kinesin-like_fam"/>
</dbReference>
<dbReference type="InterPro" id="IPR036961">
    <property type="entry name" value="Kinesin_motor_dom_sf"/>
</dbReference>
<dbReference type="GO" id="GO:0007018">
    <property type="term" value="P:microtubule-based movement"/>
    <property type="evidence" value="ECO:0007669"/>
    <property type="project" value="InterPro"/>
</dbReference>
<dbReference type="STRING" id="7244.B4LQ33"/>
<dbReference type="InterPro" id="IPR001752">
    <property type="entry name" value="Kinesin_motor_dom"/>
</dbReference>
<reference evidence="9 10" key="1">
    <citation type="journal article" date="2007" name="Nature">
        <title>Evolution of genes and genomes on the Drosophila phylogeny.</title>
        <authorList>
            <consortium name="Drosophila 12 Genomes Consortium"/>
            <person name="Clark A.G."/>
            <person name="Eisen M.B."/>
            <person name="Smith D.R."/>
            <person name="Bergman C.M."/>
            <person name="Oliver B."/>
            <person name="Markow T.A."/>
            <person name="Kaufman T.C."/>
            <person name="Kellis M."/>
            <person name="Gelbart W."/>
            <person name="Iyer V.N."/>
            <person name="Pollard D.A."/>
            <person name="Sackton T.B."/>
            <person name="Larracuente A.M."/>
            <person name="Singh N.D."/>
            <person name="Abad J.P."/>
            <person name="Abt D.N."/>
            <person name="Adryan B."/>
            <person name="Aguade M."/>
            <person name="Akashi H."/>
            <person name="Anderson W.W."/>
            <person name="Aquadro C.F."/>
            <person name="Ardell D.H."/>
            <person name="Arguello R."/>
            <person name="Artieri C.G."/>
            <person name="Barbash D.A."/>
            <person name="Barker D."/>
            <person name="Barsanti P."/>
            <person name="Batterham P."/>
            <person name="Batzoglou S."/>
            <person name="Begun D."/>
            <person name="Bhutkar A."/>
            <person name="Blanco E."/>
            <person name="Bosak S.A."/>
            <person name="Bradley R.K."/>
            <person name="Brand A.D."/>
            <person name="Brent M.R."/>
            <person name="Brooks A.N."/>
            <person name="Brown R.H."/>
            <person name="Butlin R.K."/>
            <person name="Caggese C."/>
            <person name="Calvi B.R."/>
            <person name="Bernardo de Carvalho A."/>
            <person name="Caspi A."/>
            <person name="Castrezana S."/>
            <person name="Celniker S.E."/>
            <person name="Chang J.L."/>
            <person name="Chapple C."/>
            <person name="Chatterji S."/>
            <person name="Chinwalla A."/>
            <person name="Civetta A."/>
            <person name="Clifton S.W."/>
            <person name="Comeron J.M."/>
            <person name="Costello J.C."/>
            <person name="Coyne J.A."/>
            <person name="Daub J."/>
            <person name="David R.G."/>
            <person name="Delcher A.L."/>
            <person name="Delehaunty K."/>
            <person name="Do C.B."/>
            <person name="Ebling H."/>
            <person name="Edwards K."/>
            <person name="Eickbush T."/>
            <person name="Evans J.D."/>
            <person name="Filipski A."/>
            <person name="Findeiss S."/>
            <person name="Freyhult E."/>
            <person name="Fulton L."/>
            <person name="Fulton R."/>
            <person name="Garcia A.C."/>
            <person name="Gardiner A."/>
            <person name="Garfield D.A."/>
            <person name="Garvin B.E."/>
            <person name="Gibson G."/>
            <person name="Gilbert D."/>
            <person name="Gnerre S."/>
            <person name="Godfrey J."/>
            <person name="Good R."/>
            <person name="Gotea V."/>
            <person name="Gravely B."/>
            <person name="Greenberg A.J."/>
            <person name="Griffiths-Jones S."/>
            <person name="Gross S."/>
            <person name="Guigo R."/>
            <person name="Gustafson E.A."/>
            <person name="Haerty W."/>
            <person name="Hahn M.W."/>
            <person name="Halligan D.L."/>
            <person name="Halpern A.L."/>
            <person name="Halter G.M."/>
            <person name="Han M.V."/>
            <person name="Heger A."/>
            <person name="Hillier L."/>
            <person name="Hinrichs A.S."/>
            <person name="Holmes I."/>
            <person name="Hoskins R.A."/>
            <person name="Hubisz M.J."/>
            <person name="Hultmark D."/>
            <person name="Huntley M.A."/>
            <person name="Jaffe D.B."/>
            <person name="Jagadeeshan S."/>
            <person name="Jeck W.R."/>
            <person name="Johnson J."/>
            <person name="Jones C.D."/>
            <person name="Jordan W.C."/>
            <person name="Karpen G.H."/>
            <person name="Kataoka E."/>
            <person name="Keightley P.D."/>
            <person name="Kheradpour P."/>
            <person name="Kirkness E.F."/>
            <person name="Koerich L.B."/>
            <person name="Kristiansen K."/>
            <person name="Kudrna D."/>
            <person name="Kulathinal R.J."/>
            <person name="Kumar S."/>
            <person name="Kwok R."/>
            <person name="Lander E."/>
            <person name="Langley C.H."/>
            <person name="Lapoint R."/>
            <person name="Lazzaro B.P."/>
            <person name="Lee S.J."/>
            <person name="Levesque L."/>
            <person name="Li R."/>
            <person name="Lin C.F."/>
            <person name="Lin M.F."/>
            <person name="Lindblad-Toh K."/>
            <person name="Llopart A."/>
            <person name="Long M."/>
            <person name="Low L."/>
            <person name="Lozovsky E."/>
            <person name="Lu J."/>
            <person name="Luo M."/>
            <person name="Machado C.A."/>
            <person name="Makalowski W."/>
            <person name="Marzo M."/>
            <person name="Matsuda M."/>
            <person name="Matzkin L."/>
            <person name="McAllister B."/>
            <person name="McBride C.S."/>
            <person name="McKernan B."/>
            <person name="McKernan K."/>
            <person name="Mendez-Lago M."/>
            <person name="Minx P."/>
            <person name="Mollenhauer M.U."/>
            <person name="Montooth K."/>
            <person name="Mount S.M."/>
            <person name="Mu X."/>
            <person name="Myers E."/>
            <person name="Negre B."/>
            <person name="Newfeld S."/>
            <person name="Nielsen R."/>
            <person name="Noor M.A."/>
            <person name="O'Grady P."/>
            <person name="Pachter L."/>
            <person name="Papaceit M."/>
            <person name="Parisi M.J."/>
            <person name="Parisi M."/>
            <person name="Parts L."/>
            <person name="Pedersen J.S."/>
            <person name="Pesole G."/>
            <person name="Phillippy A.M."/>
            <person name="Ponting C.P."/>
            <person name="Pop M."/>
            <person name="Porcelli D."/>
            <person name="Powell J.R."/>
            <person name="Prohaska S."/>
            <person name="Pruitt K."/>
            <person name="Puig M."/>
            <person name="Quesneville H."/>
            <person name="Ram K.R."/>
            <person name="Rand D."/>
            <person name="Rasmussen M.D."/>
            <person name="Reed L.K."/>
            <person name="Reenan R."/>
            <person name="Reily A."/>
            <person name="Remington K.A."/>
            <person name="Rieger T.T."/>
            <person name="Ritchie M.G."/>
            <person name="Robin C."/>
            <person name="Rogers Y.H."/>
            <person name="Rohde C."/>
            <person name="Rozas J."/>
            <person name="Rubenfield M.J."/>
            <person name="Ruiz A."/>
            <person name="Russo S."/>
            <person name="Salzberg S.L."/>
            <person name="Sanchez-Gracia A."/>
            <person name="Saranga D.J."/>
            <person name="Sato H."/>
            <person name="Schaeffer S.W."/>
            <person name="Schatz M.C."/>
            <person name="Schlenke T."/>
            <person name="Schwartz R."/>
            <person name="Segarra C."/>
            <person name="Singh R.S."/>
            <person name="Sirot L."/>
            <person name="Sirota M."/>
            <person name="Sisneros N.B."/>
            <person name="Smith C.D."/>
            <person name="Smith T.F."/>
            <person name="Spieth J."/>
            <person name="Stage D.E."/>
            <person name="Stark A."/>
            <person name="Stephan W."/>
            <person name="Strausberg R.L."/>
            <person name="Strempel S."/>
            <person name="Sturgill D."/>
            <person name="Sutton G."/>
            <person name="Sutton G.G."/>
            <person name="Tao W."/>
            <person name="Teichmann S."/>
            <person name="Tobari Y.N."/>
            <person name="Tomimura Y."/>
            <person name="Tsolas J.M."/>
            <person name="Valente V.L."/>
            <person name="Venter E."/>
            <person name="Venter J.C."/>
            <person name="Vicario S."/>
            <person name="Vieira F.G."/>
            <person name="Vilella A.J."/>
            <person name="Villasante A."/>
            <person name="Walenz B."/>
            <person name="Wang J."/>
            <person name="Wasserman M."/>
            <person name="Watts T."/>
            <person name="Wilson D."/>
            <person name="Wilson R.K."/>
            <person name="Wing R.A."/>
            <person name="Wolfner M.F."/>
            <person name="Wong A."/>
            <person name="Wong G.K."/>
            <person name="Wu C.I."/>
            <person name="Wu G."/>
            <person name="Yamamoto D."/>
            <person name="Yang H.P."/>
            <person name="Yang S.P."/>
            <person name="Yorke J.A."/>
            <person name="Yoshida K."/>
            <person name="Zdobnov E."/>
            <person name="Zhang P."/>
            <person name="Zhang Y."/>
            <person name="Zimin A.V."/>
            <person name="Baldwin J."/>
            <person name="Abdouelleil A."/>
            <person name="Abdulkadir J."/>
            <person name="Abebe A."/>
            <person name="Abera B."/>
            <person name="Abreu J."/>
            <person name="Acer S.C."/>
            <person name="Aftuck L."/>
            <person name="Alexander A."/>
            <person name="An P."/>
            <person name="Anderson E."/>
            <person name="Anderson S."/>
            <person name="Arachi H."/>
            <person name="Azer M."/>
            <person name="Bachantsang P."/>
            <person name="Barry A."/>
            <person name="Bayul T."/>
            <person name="Berlin A."/>
            <person name="Bessette D."/>
            <person name="Bloom T."/>
            <person name="Blye J."/>
            <person name="Boguslavskiy L."/>
            <person name="Bonnet C."/>
            <person name="Boukhgalter B."/>
            <person name="Bourzgui I."/>
            <person name="Brown A."/>
            <person name="Cahill P."/>
            <person name="Channer S."/>
            <person name="Cheshatsang Y."/>
            <person name="Chuda L."/>
            <person name="Citroen M."/>
            <person name="Collymore A."/>
            <person name="Cooke P."/>
            <person name="Costello M."/>
            <person name="D'Aco K."/>
            <person name="Daza R."/>
            <person name="De Haan G."/>
            <person name="DeGray S."/>
            <person name="DeMaso C."/>
            <person name="Dhargay N."/>
            <person name="Dooley K."/>
            <person name="Dooley E."/>
            <person name="Doricent M."/>
            <person name="Dorje P."/>
            <person name="Dorjee K."/>
            <person name="Dupes A."/>
            <person name="Elong R."/>
            <person name="Falk J."/>
            <person name="Farina A."/>
            <person name="Faro S."/>
            <person name="Ferguson D."/>
            <person name="Fisher S."/>
            <person name="Foley C.D."/>
            <person name="Franke A."/>
            <person name="Friedrich D."/>
            <person name="Gadbois L."/>
            <person name="Gearin G."/>
            <person name="Gearin C.R."/>
            <person name="Giannoukos G."/>
            <person name="Goode T."/>
            <person name="Graham J."/>
            <person name="Grandbois E."/>
            <person name="Grewal S."/>
            <person name="Gyaltsen K."/>
            <person name="Hafez N."/>
            <person name="Hagos B."/>
            <person name="Hall J."/>
            <person name="Henson C."/>
            <person name="Hollinger A."/>
            <person name="Honan T."/>
            <person name="Huard M.D."/>
            <person name="Hughes L."/>
            <person name="Hurhula B."/>
            <person name="Husby M.E."/>
            <person name="Kamat A."/>
            <person name="Kanga B."/>
            <person name="Kashin S."/>
            <person name="Khazanovich D."/>
            <person name="Kisner P."/>
            <person name="Lance K."/>
            <person name="Lara M."/>
            <person name="Lee W."/>
            <person name="Lennon N."/>
            <person name="Letendre F."/>
            <person name="LeVine R."/>
            <person name="Lipovsky A."/>
            <person name="Liu X."/>
            <person name="Liu J."/>
            <person name="Liu S."/>
            <person name="Lokyitsang T."/>
            <person name="Lokyitsang Y."/>
            <person name="Lubonja R."/>
            <person name="Lui A."/>
            <person name="MacDonald P."/>
            <person name="Magnisalis V."/>
            <person name="Maru K."/>
            <person name="Matthews C."/>
            <person name="McCusker W."/>
            <person name="McDonough S."/>
            <person name="Mehta T."/>
            <person name="Meldrim J."/>
            <person name="Meneus L."/>
            <person name="Mihai O."/>
            <person name="Mihalev A."/>
            <person name="Mihova T."/>
            <person name="Mittelman R."/>
            <person name="Mlenga V."/>
            <person name="Montmayeur A."/>
            <person name="Mulrain L."/>
            <person name="Navidi A."/>
            <person name="Naylor J."/>
            <person name="Negash T."/>
            <person name="Nguyen T."/>
            <person name="Nguyen N."/>
            <person name="Nicol R."/>
            <person name="Norbu C."/>
            <person name="Norbu N."/>
            <person name="Novod N."/>
            <person name="O'Neill B."/>
            <person name="Osman S."/>
            <person name="Markiewicz E."/>
            <person name="Oyono O.L."/>
            <person name="Patti C."/>
            <person name="Phunkhang P."/>
            <person name="Pierre F."/>
            <person name="Priest M."/>
            <person name="Raghuraman S."/>
            <person name="Rege F."/>
            <person name="Reyes R."/>
            <person name="Rise C."/>
            <person name="Rogov P."/>
            <person name="Ross K."/>
            <person name="Ryan E."/>
            <person name="Settipalli S."/>
            <person name="Shea T."/>
            <person name="Sherpa N."/>
            <person name="Shi L."/>
            <person name="Shih D."/>
            <person name="Sparrow T."/>
            <person name="Spaulding J."/>
            <person name="Stalker J."/>
            <person name="Stange-Thomann N."/>
            <person name="Stavropoulos S."/>
            <person name="Stone C."/>
            <person name="Strader C."/>
            <person name="Tesfaye S."/>
            <person name="Thomson T."/>
            <person name="Thoulutsang Y."/>
            <person name="Thoulutsang D."/>
            <person name="Topham K."/>
            <person name="Topping I."/>
            <person name="Tsamla T."/>
            <person name="Vassiliev H."/>
            <person name="Vo A."/>
            <person name="Wangchuk T."/>
            <person name="Wangdi T."/>
            <person name="Weiand M."/>
            <person name="Wilkinson J."/>
            <person name="Wilson A."/>
            <person name="Yadav S."/>
            <person name="Young G."/>
            <person name="Yu Q."/>
            <person name="Zembek L."/>
            <person name="Zhong D."/>
            <person name="Zimmer A."/>
            <person name="Zwirko Z."/>
            <person name="Jaffe D.B."/>
            <person name="Alvarez P."/>
            <person name="Brockman W."/>
            <person name="Butler J."/>
            <person name="Chin C."/>
            <person name="Gnerre S."/>
            <person name="Grabherr M."/>
            <person name="Kleber M."/>
            <person name="Mauceli E."/>
            <person name="MacCallum I."/>
        </authorList>
    </citation>
    <scope>NUCLEOTIDE SEQUENCE [LARGE SCALE GENOMIC DNA]</scope>
    <source>
        <strain evidence="10">Tucson 15010-1051.87</strain>
    </source>
</reference>
<keyword evidence="2 5" id="KW-0547">Nucleotide-binding</keyword>
<feature type="binding site" evidence="5">
    <location>
        <begin position="230"/>
        <end position="237"/>
    </location>
    <ligand>
        <name>ATP</name>
        <dbReference type="ChEBI" id="CHEBI:30616"/>
    </ligand>
</feature>
<dbReference type="InParanoid" id="B4LQ33"/>
<organism evidence="9 10">
    <name type="scientific">Drosophila virilis</name>
    <name type="common">Fruit fly</name>
    <dbReference type="NCBI Taxonomy" id="7244"/>
    <lineage>
        <taxon>Eukaryota</taxon>
        <taxon>Metazoa</taxon>
        <taxon>Ecdysozoa</taxon>
        <taxon>Arthropoda</taxon>
        <taxon>Hexapoda</taxon>
        <taxon>Insecta</taxon>
        <taxon>Pterygota</taxon>
        <taxon>Neoptera</taxon>
        <taxon>Endopterygota</taxon>
        <taxon>Diptera</taxon>
        <taxon>Brachycera</taxon>
        <taxon>Muscomorpha</taxon>
        <taxon>Ephydroidea</taxon>
        <taxon>Drosophilidae</taxon>
        <taxon>Drosophila</taxon>
    </lineage>
</organism>
<dbReference type="OrthoDB" id="3176171at2759"/>
<dbReference type="InterPro" id="IPR019821">
    <property type="entry name" value="Kinesin_motor_CS"/>
</dbReference>
<keyword evidence="3 5" id="KW-0067">ATP-binding</keyword>
<dbReference type="PhylomeDB" id="B4LQ33"/>
<comment type="similarity">
    <text evidence="5 6">Belongs to the TRAFAC class myosin-kinesin ATPase superfamily. Kinesin family.</text>
</comment>
<evidence type="ECO:0000256" key="7">
    <source>
        <dbReference type="SAM" id="MobiDB-lite"/>
    </source>
</evidence>
<evidence type="ECO:0000259" key="8">
    <source>
        <dbReference type="PROSITE" id="PS50067"/>
    </source>
</evidence>
<dbReference type="Proteomes" id="UP000008792">
    <property type="component" value="Unassembled WGS sequence"/>
</dbReference>
<dbReference type="Gene3D" id="3.40.850.10">
    <property type="entry name" value="Kinesin motor domain"/>
    <property type="match status" value="1"/>
</dbReference>
<feature type="compositionally biased region" description="Low complexity" evidence="7">
    <location>
        <begin position="42"/>
        <end position="73"/>
    </location>
</feature>
<dbReference type="FunCoup" id="B4LQ33">
    <property type="interactions" value="1"/>
</dbReference>
<dbReference type="GO" id="GO:0003777">
    <property type="term" value="F:microtubule motor activity"/>
    <property type="evidence" value="ECO:0007669"/>
    <property type="project" value="InterPro"/>
</dbReference>
<dbReference type="PROSITE" id="PS00411">
    <property type="entry name" value="KINESIN_MOTOR_1"/>
    <property type="match status" value="1"/>
</dbReference>
<dbReference type="FunFam" id="3.40.850.10:FF:000080">
    <property type="entry name" value="Kinesin-like protein"/>
    <property type="match status" value="1"/>
</dbReference>
<dbReference type="GO" id="GO:0005874">
    <property type="term" value="C:microtubule"/>
    <property type="evidence" value="ECO:0007669"/>
    <property type="project" value="UniProtKB-KW"/>
</dbReference>
<dbReference type="Pfam" id="PF00225">
    <property type="entry name" value="Kinesin"/>
    <property type="match status" value="1"/>
</dbReference>
<dbReference type="InterPro" id="IPR027417">
    <property type="entry name" value="P-loop_NTPase"/>
</dbReference>
<keyword evidence="6" id="KW-0493">Microtubule</keyword>
<evidence type="ECO:0000256" key="4">
    <source>
        <dbReference type="ARBA" id="ARBA00023212"/>
    </source>
</evidence>
<dbReference type="PROSITE" id="PS50067">
    <property type="entry name" value="KINESIN_MOTOR_2"/>
    <property type="match status" value="1"/>
</dbReference>
<dbReference type="GO" id="GO:0051231">
    <property type="term" value="P:spindle elongation"/>
    <property type="evidence" value="ECO:0007669"/>
    <property type="project" value="TreeGrafter"/>
</dbReference>
<sequence length="739" mass="81085">MVRRASSVPHLNNSGGSSADSVNARARAPAGVAGAAGRGRRGNNAAGKATTPTQQRQSSGSSGSGSRVPRSRSLTNGMRRLSPQKVGSSGSGTGGSSRNTPYFLRARENEIGSADTLEIVASKSTGTGSEEPSTPEDNINVVVRVRPLNEKEKRDRHGATLQFPGNGQVIIEGNDTGAKRSHNRDSVRVFTYNVVFEPGATQEDILDYSGIKRIIEMGIEGFSCTAFCYGQTGSGKTHTLTGPPDLFVGKPNLKDPRHGLIFRSFLYLFQLIKNRKDVNYVLKASFMEIYNERVIDLLNPGSARKPLAVRWSKKSGGFFVENLFTVDCEELDDLLAVLEEGMRNRAVGSHAMNDHSSRSHTILTVHILSDQQTDGGVFLSKHGKINFVDLAGSELTKKTMSEGKTLEEANNINKSLMVLGYCISSLSDNKKRTGHIPYRDSQLTKLLADSLAGNGVTLMIACVSPAHYNHAETLNTLRYASRAKRIRTKPVIMMDPREALILSLKRDIHALQMENEHLKAALNLHHQATTAADGPGAGNLLELQLERVNSGDGGAPVPKVDLERLPELDGSELAELVKLYMAENESLRQENNHLFTVRETILRDQEIVCRENERLLKKLEEVNNVCVRSPLIPARPAISPTTGKETPGTEIWTNPEPAVPAAVLPLEQRMSENADKRTHTAQKRIDQQRIAKNILLMANAFRMPNATEELELHKEQQSINNNNNNNEHAQPDLMPDMLT</sequence>
<name>B4LQ33_DROVI</name>
<evidence type="ECO:0000256" key="1">
    <source>
        <dbReference type="ARBA" id="ARBA00004245"/>
    </source>
</evidence>
<evidence type="ECO:0000256" key="2">
    <source>
        <dbReference type="ARBA" id="ARBA00022741"/>
    </source>
</evidence>
<dbReference type="CDD" id="cd00106">
    <property type="entry name" value="KISc"/>
    <property type="match status" value="1"/>
</dbReference>
<proteinExistence type="inferred from homology"/>
<dbReference type="PRINTS" id="PR00380">
    <property type="entry name" value="KINESINHEAVY"/>
</dbReference>
<dbReference type="GO" id="GO:0005524">
    <property type="term" value="F:ATP binding"/>
    <property type="evidence" value="ECO:0007669"/>
    <property type="project" value="UniProtKB-UniRule"/>
</dbReference>
<dbReference type="EMBL" id="CH940648">
    <property type="protein sequence ID" value="EDW60356.1"/>
    <property type="molecule type" value="Genomic_DNA"/>
</dbReference>
<dbReference type="SUPFAM" id="SSF52540">
    <property type="entry name" value="P-loop containing nucleoside triphosphate hydrolases"/>
    <property type="match status" value="1"/>
</dbReference>
<dbReference type="SMART" id="SM00129">
    <property type="entry name" value="KISc"/>
    <property type="match status" value="1"/>
</dbReference>
<dbReference type="eggNOG" id="KOG4280">
    <property type="taxonomic scope" value="Eukaryota"/>
</dbReference>
<feature type="region of interest" description="Disordered" evidence="7">
    <location>
        <begin position="712"/>
        <end position="739"/>
    </location>
</feature>
<feature type="domain" description="Kinesin motor" evidence="8">
    <location>
        <begin position="138"/>
        <end position="486"/>
    </location>
</feature>
<dbReference type="GO" id="GO:0008017">
    <property type="term" value="F:microtubule binding"/>
    <property type="evidence" value="ECO:0007669"/>
    <property type="project" value="InterPro"/>
</dbReference>
<dbReference type="KEGG" id="dvi:6627242"/>
<keyword evidence="5 6" id="KW-0505">Motor protein</keyword>
<evidence type="ECO:0000256" key="5">
    <source>
        <dbReference type="PROSITE-ProRule" id="PRU00283"/>
    </source>
</evidence>
<keyword evidence="4" id="KW-0963">Cytoplasm</keyword>
<feature type="region of interest" description="Disordered" evidence="7">
    <location>
        <begin position="1"/>
        <end position="100"/>
    </location>
</feature>
<dbReference type="GO" id="GO:0007052">
    <property type="term" value="P:mitotic spindle organization"/>
    <property type="evidence" value="ECO:0007669"/>
    <property type="project" value="TreeGrafter"/>
</dbReference>
<gene>
    <name evidence="9" type="primary">Dvir\GJ21429</name>
    <name evidence="9" type="ORF">Dvir_GJ21429</name>
</gene>
<keyword evidence="10" id="KW-1185">Reference proteome</keyword>
<protein>
    <recommendedName>
        <fullName evidence="6">Kinesin-like protein</fullName>
    </recommendedName>
</protein>
<dbReference type="AlphaFoldDB" id="B4LQ33"/>
<keyword evidence="4" id="KW-0206">Cytoskeleton</keyword>
<dbReference type="HOGENOM" id="CLU_001485_2_8_1"/>
<comment type="subcellular location">
    <subcellularLocation>
        <location evidence="1">Cytoplasm</location>
        <location evidence="1">Cytoskeleton</location>
    </subcellularLocation>
</comment>
<accession>B4LQ33</accession>
<feature type="compositionally biased region" description="Low complexity" evidence="7">
    <location>
        <begin position="23"/>
        <end position="35"/>
    </location>
</feature>
<evidence type="ECO:0000313" key="9">
    <source>
        <dbReference type="EMBL" id="EDW60356.1"/>
    </source>
</evidence>
<dbReference type="PANTHER" id="PTHR47969:SF33">
    <property type="entry name" value="KINESIN-LIKE PROTEIN"/>
    <property type="match status" value="1"/>
</dbReference>
<dbReference type="PANTHER" id="PTHR47969">
    <property type="entry name" value="CHROMOSOME-ASSOCIATED KINESIN KIF4A-RELATED"/>
    <property type="match status" value="1"/>
</dbReference>